<dbReference type="Proteomes" id="UP001194468">
    <property type="component" value="Unassembled WGS sequence"/>
</dbReference>
<reference evidence="1" key="2">
    <citation type="journal article" date="2020" name="Nat. Commun.">
        <title>Large-scale genome sequencing of mycorrhizal fungi provides insights into the early evolution of symbiotic traits.</title>
        <authorList>
            <person name="Miyauchi S."/>
            <person name="Kiss E."/>
            <person name="Kuo A."/>
            <person name="Drula E."/>
            <person name="Kohler A."/>
            <person name="Sanchez-Garcia M."/>
            <person name="Morin E."/>
            <person name="Andreopoulos B."/>
            <person name="Barry K.W."/>
            <person name="Bonito G."/>
            <person name="Buee M."/>
            <person name="Carver A."/>
            <person name="Chen C."/>
            <person name="Cichocki N."/>
            <person name="Clum A."/>
            <person name="Culley D."/>
            <person name="Crous P.W."/>
            <person name="Fauchery L."/>
            <person name="Girlanda M."/>
            <person name="Hayes R.D."/>
            <person name="Keri Z."/>
            <person name="LaButti K."/>
            <person name="Lipzen A."/>
            <person name="Lombard V."/>
            <person name="Magnuson J."/>
            <person name="Maillard F."/>
            <person name="Murat C."/>
            <person name="Nolan M."/>
            <person name="Ohm R.A."/>
            <person name="Pangilinan J."/>
            <person name="Pereira M.F."/>
            <person name="Perotto S."/>
            <person name="Peter M."/>
            <person name="Pfister S."/>
            <person name="Riley R."/>
            <person name="Sitrit Y."/>
            <person name="Stielow J.B."/>
            <person name="Szollosi G."/>
            <person name="Zifcakova L."/>
            <person name="Stursova M."/>
            <person name="Spatafora J.W."/>
            <person name="Tedersoo L."/>
            <person name="Vaario L.M."/>
            <person name="Yamada A."/>
            <person name="Yan M."/>
            <person name="Wang P."/>
            <person name="Xu J."/>
            <person name="Bruns T."/>
            <person name="Baldrian P."/>
            <person name="Vilgalys R."/>
            <person name="Dunand C."/>
            <person name="Henrissat B."/>
            <person name="Grigoriev I.V."/>
            <person name="Hibbett D."/>
            <person name="Nagy L.G."/>
            <person name="Martin F.M."/>
        </authorList>
    </citation>
    <scope>NUCLEOTIDE SEQUENCE</scope>
    <source>
        <strain evidence="1">BED1</strain>
    </source>
</reference>
<dbReference type="EMBL" id="WHUW01000012">
    <property type="protein sequence ID" value="KAF8440251.1"/>
    <property type="molecule type" value="Genomic_DNA"/>
</dbReference>
<organism evidence="1 2">
    <name type="scientific">Boletus edulis BED1</name>
    <dbReference type="NCBI Taxonomy" id="1328754"/>
    <lineage>
        <taxon>Eukaryota</taxon>
        <taxon>Fungi</taxon>
        <taxon>Dikarya</taxon>
        <taxon>Basidiomycota</taxon>
        <taxon>Agaricomycotina</taxon>
        <taxon>Agaricomycetes</taxon>
        <taxon>Agaricomycetidae</taxon>
        <taxon>Boletales</taxon>
        <taxon>Boletineae</taxon>
        <taxon>Boletaceae</taxon>
        <taxon>Boletoideae</taxon>
        <taxon>Boletus</taxon>
    </lineage>
</organism>
<keyword evidence="2" id="KW-1185">Reference proteome</keyword>
<evidence type="ECO:0000313" key="1">
    <source>
        <dbReference type="EMBL" id="KAF8440251.1"/>
    </source>
</evidence>
<dbReference type="AlphaFoldDB" id="A0AAD4BUH1"/>
<protein>
    <submittedName>
        <fullName evidence="1">Uncharacterized protein</fullName>
    </submittedName>
</protein>
<name>A0AAD4BUH1_BOLED</name>
<feature type="non-terminal residue" evidence="1">
    <location>
        <position position="1"/>
    </location>
</feature>
<evidence type="ECO:0000313" key="2">
    <source>
        <dbReference type="Proteomes" id="UP001194468"/>
    </source>
</evidence>
<sequence>YVEHWYFTHAGRLDAVKISNKSQADDTFGISRVDNHLTMCSIASVRASHNVLSDHELSFPEFLRAKNFFLDHARKAEWPIAYLDTLAKFFWLLYTHPMIQLPLEERIILTYASRVHLDWHRELKASRRYYDISVTNQNLLHAIANEVWVLDDELVKVKVSLSFPSNQQAPSSLLPSCIAVCTSNRYIALVLYLCATIQSPPLRLPYYGAVDNILPLTPAHRY</sequence>
<accession>A0AAD4BUH1</accession>
<comment type="caution">
    <text evidence="1">The sequence shown here is derived from an EMBL/GenBank/DDBJ whole genome shotgun (WGS) entry which is preliminary data.</text>
</comment>
<proteinExistence type="predicted"/>
<reference evidence="1" key="1">
    <citation type="submission" date="2019-10" db="EMBL/GenBank/DDBJ databases">
        <authorList>
            <consortium name="DOE Joint Genome Institute"/>
            <person name="Kuo A."/>
            <person name="Miyauchi S."/>
            <person name="Kiss E."/>
            <person name="Drula E."/>
            <person name="Kohler A."/>
            <person name="Sanchez-Garcia M."/>
            <person name="Andreopoulos B."/>
            <person name="Barry K.W."/>
            <person name="Bonito G."/>
            <person name="Buee M."/>
            <person name="Carver A."/>
            <person name="Chen C."/>
            <person name="Cichocki N."/>
            <person name="Clum A."/>
            <person name="Culley D."/>
            <person name="Crous P.W."/>
            <person name="Fauchery L."/>
            <person name="Girlanda M."/>
            <person name="Hayes R."/>
            <person name="Keri Z."/>
            <person name="LaButti K."/>
            <person name="Lipzen A."/>
            <person name="Lombard V."/>
            <person name="Magnuson J."/>
            <person name="Maillard F."/>
            <person name="Morin E."/>
            <person name="Murat C."/>
            <person name="Nolan M."/>
            <person name="Ohm R."/>
            <person name="Pangilinan J."/>
            <person name="Pereira M."/>
            <person name="Perotto S."/>
            <person name="Peter M."/>
            <person name="Riley R."/>
            <person name="Sitrit Y."/>
            <person name="Stielow B."/>
            <person name="Szollosi G."/>
            <person name="Zifcakova L."/>
            <person name="Stursova M."/>
            <person name="Spatafora J.W."/>
            <person name="Tedersoo L."/>
            <person name="Vaario L.-M."/>
            <person name="Yamada A."/>
            <person name="Yan M."/>
            <person name="Wang P."/>
            <person name="Xu J."/>
            <person name="Bruns T."/>
            <person name="Baldrian P."/>
            <person name="Vilgalys R."/>
            <person name="Henrissat B."/>
            <person name="Grigoriev I.V."/>
            <person name="Hibbett D."/>
            <person name="Nagy L.G."/>
            <person name="Martin F.M."/>
        </authorList>
    </citation>
    <scope>NUCLEOTIDE SEQUENCE</scope>
    <source>
        <strain evidence="1">BED1</strain>
    </source>
</reference>
<gene>
    <name evidence="1" type="ORF">L210DRAFT_3400893</name>
</gene>